<dbReference type="OrthoDB" id="2067368at2"/>
<dbReference type="RefSeq" id="WP_090868023.1">
    <property type="nucleotide sequence ID" value="NZ_FOHE01000004.1"/>
</dbReference>
<name>A0A1I0B5Z0_9BACI</name>
<feature type="transmembrane region" description="Helical" evidence="1">
    <location>
        <begin position="7"/>
        <end position="30"/>
    </location>
</feature>
<proteinExistence type="predicted"/>
<evidence type="ECO:0000256" key="1">
    <source>
        <dbReference type="SAM" id="Phobius"/>
    </source>
</evidence>
<keyword evidence="1" id="KW-1133">Transmembrane helix</keyword>
<keyword evidence="1" id="KW-0472">Membrane</keyword>
<reference evidence="2 3" key="1">
    <citation type="submission" date="2016-10" db="EMBL/GenBank/DDBJ databases">
        <authorList>
            <person name="de Groot N.N."/>
        </authorList>
    </citation>
    <scope>NUCLEOTIDE SEQUENCE [LARGE SCALE GENOMIC DNA]</scope>
    <source>
        <strain evidence="2 3">IBRC-M 10780</strain>
    </source>
</reference>
<gene>
    <name evidence="2" type="ORF">SAMN05216389_104169</name>
</gene>
<protein>
    <submittedName>
        <fullName evidence="2">Uncharacterized protein</fullName>
    </submittedName>
</protein>
<dbReference type="AlphaFoldDB" id="A0A1I0B5Z0"/>
<dbReference type="Proteomes" id="UP000198618">
    <property type="component" value="Unassembled WGS sequence"/>
</dbReference>
<organism evidence="2 3">
    <name type="scientific">Oceanobacillus limi</name>
    <dbReference type="NCBI Taxonomy" id="930131"/>
    <lineage>
        <taxon>Bacteria</taxon>
        <taxon>Bacillati</taxon>
        <taxon>Bacillota</taxon>
        <taxon>Bacilli</taxon>
        <taxon>Bacillales</taxon>
        <taxon>Bacillaceae</taxon>
        <taxon>Oceanobacillus</taxon>
    </lineage>
</organism>
<evidence type="ECO:0000313" key="3">
    <source>
        <dbReference type="Proteomes" id="UP000198618"/>
    </source>
</evidence>
<sequence length="228" mass="26004">MKFHSKILIGLSVIIIFSVFFTGGITVSAANNGESDLTEKMKGWENQGIDPNHSEVIEEIRMYIESNFDPEVFASLHIDREKRALGTIVISFTEQPANEKQKEMEALLDEHAEIEFQKVDFTENELVQKQKEVDKNEFGNGETFVTHTSVDIITNRVEVGIDPYNEETVASIYKKYGDEKVIVVEGKQATALNDMGENELVERNDRAKEGNWVERLITSISRWVKNIF</sequence>
<keyword evidence="3" id="KW-1185">Reference proteome</keyword>
<accession>A0A1I0B5Z0</accession>
<keyword evidence="1" id="KW-0812">Transmembrane</keyword>
<dbReference type="EMBL" id="FOHE01000004">
    <property type="protein sequence ID" value="SET01419.1"/>
    <property type="molecule type" value="Genomic_DNA"/>
</dbReference>
<evidence type="ECO:0000313" key="2">
    <source>
        <dbReference type="EMBL" id="SET01419.1"/>
    </source>
</evidence>